<keyword evidence="1" id="KW-0732">Signal</keyword>
<dbReference type="InterPro" id="IPR050952">
    <property type="entry name" value="TRIM-NHL_E3_ligases"/>
</dbReference>
<evidence type="ECO:0000313" key="2">
    <source>
        <dbReference type="EMBL" id="BDG09247.1"/>
    </source>
</evidence>
<proteinExistence type="predicted"/>
<dbReference type="Proteomes" id="UP001162734">
    <property type="component" value="Chromosome"/>
</dbReference>
<protein>
    <recommendedName>
        <fullName evidence="4">NHL repeat containing protein</fullName>
    </recommendedName>
</protein>
<gene>
    <name evidence="2" type="ORF">AMPC_23600</name>
</gene>
<dbReference type="EMBL" id="AP025592">
    <property type="protein sequence ID" value="BDG09247.1"/>
    <property type="molecule type" value="Genomic_DNA"/>
</dbReference>
<organism evidence="2 3">
    <name type="scientific">Anaeromyxobacter paludicola</name>
    <dbReference type="NCBI Taxonomy" id="2918171"/>
    <lineage>
        <taxon>Bacteria</taxon>
        <taxon>Pseudomonadati</taxon>
        <taxon>Myxococcota</taxon>
        <taxon>Myxococcia</taxon>
        <taxon>Myxococcales</taxon>
        <taxon>Cystobacterineae</taxon>
        <taxon>Anaeromyxobacteraceae</taxon>
        <taxon>Anaeromyxobacter</taxon>
    </lineage>
</organism>
<reference evidence="3" key="1">
    <citation type="journal article" date="2022" name="Int. J. Syst. Evol. Microbiol.">
        <title>Anaeromyxobacter oryzae sp. nov., Anaeromyxobacter diazotrophicus sp. nov. and Anaeromyxobacter paludicola sp. nov., isolated from paddy soils.</title>
        <authorList>
            <person name="Itoh H."/>
            <person name="Xu Z."/>
            <person name="Mise K."/>
            <person name="Masuda Y."/>
            <person name="Ushijima N."/>
            <person name="Hayakawa C."/>
            <person name="Shiratori Y."/>
            <person name="Senoo K."/>
        </authorList>
    </citation>
    <scope>NUCLEOTIDE SEQUENCE [LARGE SCALE GENOMIC DNA]</scope>
    <source>
        <strain evidence="3">Red630</strain>
    </source>
</reference>
<dbReference type="Gene3D" id="2.120.10.30">
    <property type="entry name" value="TolB, C-terminal domain"/>
    <property type="match status" value="1"/>
</dbReference>
<sequence length="290" mass="30352">MKNVLVLALLAAAPAARAELAFVSRGPVYADSKNAPLKAPEGVGCADGTLVVADTGNGRLVSYEWRDGVVSGGTEIKLAQVTHPVRVQLDGQGNLLVLDRKAKKIARLDPKGAFQGWLEPKGAAGVVPQAFKLDAAGDVWVLDQTSNAVLALDPTGALKSKVELPKGGIFVDLTVDAAGTVYALDARGAEVWSVEKGGAAFKLLSKGLKESMNFPAYLTHDGKGTLLVVDQNGMGVVLLGIDGSYLGRRLALGWTEGAVYYPAQLCLTPGGEMVVADRGNNRVDLFSVTR</sequence>
<feature type="signal peptide" evidence="1">
    <location>
        <begin position="1"/>
        <end position="18"/>
    </location>
</feature>
<evidence type="ECO:0008006" key="4">
    <source>
        <dbReference type="Google" id="ProtNLM"/>
    </source>
</evidence>
<evidence type="ECO:0000256" key="1">
    <source>
        <dbReference type="SAM" id="SignalP"/>
    </source>
</evidence>
<dbReference type="SUPFAM" id="SSF63829">
    <property type="entry name" value="Calcium-dependent phosphotriesterase"/>
    <property type="match status" value="1"/>
</dbReference>
<name>A0ABM7XBP7_9BACT</name>
<dbReference type="InterPro" id="IPR011042">
    <property type="entry name" value="6-blade_b-propeller_TolB-like"/>
</dbReference>
<keyword evidence="3" id="KW-1185">Reference proteome</keyword>
<feature type="chain" id="PRO_5047317663" description="NHL repeat containing protein" evidence="1">
    <location>
        <begin position="19"/>
        <end position="290"/>
    </location>
</feature>
<evidence type="ECO:0000313" key="3">
    <source>
        <dbReference type="Proteomes" id="UP001162734"/>
    </source>
</evidence>
<accession>A0ABM7XBP7</accession>
<dbReference type="PANTHER" id="PTHR24104">
    <property type="entry name" value="E3 UBIQUITIN-PROTEIN LIGASE NHLRC1-RELATED"/>
    <property type="match status" value="1"/>
</dbReference>